<sequence length="543" mass="58425">MNQPAEAEARDVMEYDVVTVGAGPAGLSFAIRLKQLNPDISVCVIEKSSTIGAHILSGAVIEPGPLDALLPGWRDNPPPVCVPAAEDEFWLLSKDGGRKAPIVPPGMRNHGNFIVSLGAMCAWLAPQAEALGVEVFPGFAAAETLHDDDGAVIGVRIGDMGIAKDGARKPGYTAGIDIRAKVTVLAEGARGHLTKRLVKRFSLDADSDPQAYSIGIKELWQLPAGRGSPGKIVHTLGWPADNRTYGGSFIYHLENDQVAIGYVSGLDYADPNYAPYEAFQQWKHHPTVKPLLDGGNILSAGARAIVTGGWQSLPKVEMPGALLIGDTAGLLNVPKIKGTHQAIRSGMLAAEHLAAGELKPAGFDAKLRASEAMKELRKVRNIKPGFKKGLWFGLANGAWETATAGLSPWTLKVSADWCALDKLGEHEQPERDYVRRDLPPRDRLAGVYFAATEHDEDQPVHLIVHDTEVCVARCAEEYGNPCTRFCPAAVYEIVEDAAAEHGRRLQINAANCVHCKTCDIKDPYEIITWVAPEGGSGPNYQNL</sequence>
<dbReference type="GO" id="GO:0004174">
    <property type="term" value="F:electron-transferring-flavoprotein dehydrogenase activity"/>
    <property type="evidence" value="ECO:0007669"/>
    <property type="project" value="UniProtKB-EC"/>
</dbReference>
<keyword evidence="10 12" id="KW-0411">Iron-sulfur</keyword>
<dbReference type="InterPro" id="IPR040156">
    <property type="entry name" value="ETF-QO"/>
</dbReference>
<dbReference type="SUPFAM" id="SSF54373">
    <property type="entry name" value="FAD-linked reductases, C-terminal domain"/>
    <property type="match status" value="1"/>
</dbReference>
<dbReference type="EMBL" id="JARXRM010000028">
    <property type="protein sequence ID" value="MDH5822974.1"/>
    <property type="molecule type" value="Genomic_DNA"/>
</dbReference>
<dbReference type="InterPro" id="IPR017896">
    <property type="entry name" value="4Fe4S_Fe-S-bd"/>
</dbReference>
<gene>
    <name evidence="14" type="ORF">QFW77_08225</name>
</gene>
<evidence type="ECO:0000256" key="10">
    <source>
        <dbReference type="ARBA" id="ARBA00023014"/>
    </source>
</evidence>
<keyword evidence="4 12" id="KW-0285">Flavoprotein</keyword>
<keyword evidence="3 12" id="KW-0813">Transport</keyword>
<name>A0ABT6J818_9GAMM</name>
<dbReference type="Proteomes" id="UP001156940">
    <property type="component" value="Unassembled WGS sequence"/>
</dbReference>
<evidence type="ECO:0000256" key="9">
    <source>
        <dbReference type="ARBA" id="ARBA00023004"/>
    </source>
</evidence>
<protein>
    <recommendedName>
        <fullName evidence="12">Electron transfer flavoprotein-ubiquinone oxidoreductase</fullName>
        <shortName evidence="12">ETF-QO</shortName>
        <ecNumber evidence="12">1.5.5.1</ecNumber>
    </recommendedName>
</protein>
<dbReference type="InterPro" id="IPR036188">
    <property type="entry name" value="FAD/NAD-bd_sf"/>
</dbReference>
<keyword evidence="8 12" id="KW-0560">Oxidoreductase</keyword>
<evidence type="ECO:0000256" key="2">
    <source>
        <dbReference type="ARBA" id="ARBA00002819"/>
    </source>
</evidence>
<keyword evidence="7 12" id="KW-0249">Electron transport</keyword>
<keyword evidence="5 12" id="KW-0479">Metal-binding</keyword>
<dbReference type="InterPro" id="IPR049398">
    <property type="entry name" value="ETF-QO/FixC_UQ-bd"/>
</dbReference>
<keyword evidence="11 12" id="KW-0830">Ubiquinone</keyword>
<keyword evidence="9 12" id="KW-0408">Iron</keyword>
<dbReference type="PANTHER" id="PTHR10617">
    <property type="entry name" value="ELECTRON TRANSFER FLAVOPROTEIN-UBIQUINONE OXIDOREDUCTASE"/>
    <property type="match status" value="1"/>
</dbReference>
<feature type="domain" description="4Fe-4S ferredoxin-type" evidence="13">
    <location>
        <begin position="461"/>
        <end position="496"/>
    </location>
</feature>
<evidence type="ECO:0000256" key="12">
    <source>
        <dbReference type="RuleBase" id="RU366068"/>
    </source>
</evidence>
<reference evidence="14 15" key="1">
    <citation type="submission" date="2023-04" db="EMBL/GenBank/DDBJ databases">
        <title>Luteimonas endophyticus RD2P54.</title>
        <authorList>
            <person name="Sun J.-Q."/>
        </authorList>
    </citation>
    <scope>NUCLEOTIDE SEQUENCE [LARGE SCALE GENOMIC DNA]</scope>
    <source>
        <strain evidence="14 15">RD2P54</strain>
    </source>
</reference>
<evidence type="ECO:0000256" key="5">
    <source>
        <dbReference type="ARBA" id="ARBA00022723"/>
    </source>
</evidence>
<comment type="cofactor">
    <cofactor evidence="12">
        <name>[4Fe-4S] cluster</name>
        <dbReference type="ChEBI" id="CHEBI:49883"/>
    </cofactor>
    <text evidence="12">Binds 1 [4Fe-4S] cluster.</text>
</comment>
<comment type="cofactor">
    <cofactor evidence="1 12">
        <name>FAD</name>
        <dbReference type="ChEBI" id="CHEBI:57692"/>
    </cofactor>
</comment>
<evidence type="ECO:0000256" key="8">
    <source>
        <dbReference type="ARBA" id="ARBA00023002"/>
    </source>
</evidence>
<evidence type="ECO:0000256" key="4">
    <source>
        <dbReference type="ARBA" id="ARBA00022630"/>
    </source>
</evidence>
<keyword evidence="6 12" id="KW-0274">FAD</keyword>
<dbReference type="SUPFAM" id="SSF51905">
    <property type="entry name" value="FAD/NAD(P)-binding domain"/>
    <property type="match status" value="1"/>
</dbReference>
<evidence type="ECO:0000256" key="6">
    <source>
        <dbReference type="ARBA" id="ARBA00022827"/>
    </source>
</evidence>
<evidence type="ECO:0000259" key="13">
    <source>
        <dbReference type="PROSITE" id="PS51379"/>
    </source>
</evidence>
<evidence type="ECO:0000256" key="1">
    <source>
        <dbReference type="ARBA" id="ARBA00001974"/>
    </source>
</evidence>
<dbReference type="Gene3D" id="3.50.50.60">
    <property type="entry name" value="FAD/NAD(P)-binding domain"/>
    <property type="match status" value="1"/>
</dbReference>
<dbReference type="RefSeq" id="WP_280574002.1">
    <property type="nucleotide sequence ID" value="NZ_JARXRM010000028.1"/>
</dbReference>
<dbReference type="EC" id="1.5.5.1" evidence="12"/>
<evidence type="ECO:0000313" key="15">
    <source>
        <dbReference type="Proteomes" id="UP001156940"/>
    </source>
</evidence>
<dbReference type="Gene3D" id="3.30.70.20">
    <property type="match status" value="1"/>
</dbReference>
<feature type="domain" description="4Fe-4S ferredoxin-type" evidence="13">
    <location>
        <begin position="503"/>
        <end position="532"/>
    </location>
</feature>
<comment type="caution">
    <text evidence="14">The sequence shown here is derived from an EMBL/GenBank/DDBJ whole genome shotgun (WGS) entry which is preliminary data.</text>
</comment>
<dbReference type="Pfam" id="PF21162">
    <property type="entry name" value="ETFQO_UQ-bd"/>
    <property type="match status" value="1"/>
</dbReference>
<dbReference type="PROSITE" id="PS51379">
    <property type="entry name" value="4FE4S_FER_2"/>
    <property type="match status" value="2"/>
</dbReference>
<dbReference type="PANTHER" id="PTHR10617:SF107">
    <property type="entry name" value="ELECTRON TRANSFER FLAVOPROTEIN-UBIQUINONE OXIDOREDUCTASE, MITOCHONDRIAL"/>
    <property type="match status" value="1"/>
</dbReference>
<comment type="function">
    <text evidence="2 12">Accepts electrons from ETF and reduces ubiquinone.</text>
</comment>
<dbReference type="Gene3D" id="3.30.9.90">
    <property type="match status" value="1"/>
</dbReference>
<proteinExistence type="predicted"/>
<dbReference type="Pfam" id="PF01946">
    <property type="entry name" value="Thi4"/>
    <property type="match status" value="1"/>
</dbReference>
<dbReference type="InterPro" id="IPR007859">
    <property type="entry name" value="ETF-QO/FixX_C"/>
</dbReference>
<dbReference type="Pfam" id="PF05187">
    <property type="entry name" value="Fer4_ETF_QO"/>
    <property type="match status" value="1"/>
</dbReference>
<evidence type="ECO:0000256" key="11">
    <source>
        <dbReference type="ARBA" id="ARBA00023075"/>
    </source>
</evidence>
<dbReference type="SUPFAM" id="SSF54862">
    <property type="entry name" value="4Fe-4S ferredoxins"/>
    <property type="match status" value="1"/>
</dbReference>
<evidence type="ECO:0000256" key="3">
    <source>
        <dbReference type="ARBA" id="ARBA00022448"/>
    </source>
</evidence>
<evidence type="ECO:0000256" key="7">
    <source>
        <dbReference type="ARBA" id="ARBA00022982"/>
    </source>
</evidence>
<accession>A0ABT6J818</accession>
<comment type="catalytic activity">
    <reaction evidence="12">
        <text>a ubiquinone + reduced [electron-transfer flavoprotein] = a ubiquinol + oxidized [electron-transfer flavoprotein] + H(+)</text>
        <dbReference type="Rhea" id="RHEA:24052"/>
        <dbReference type="Rhea" id="RHEA-COMP:9565"/>
        <dbReference type="Rhea" id="RHEA-COMP:9566"/>
        <dbReference type="Rhea" id="RHEA-COMP:10685"/>
        <dbReference type="Rhea" id="RHEA-COMP:10686"/>
        <dbReference type="ChEBI" id="CHEBI:15378"/>
        <dbReference type="ChEBI" id="CHEBI:16389"/>
        <dbReference type="ChEBI" id="CHEBI:17976"/>
        <dbReference type="ChEBI" id="CHEBI:57692"/>
        <dbReference type="ChEBI" id="CHEBI:58307"/>
        <dbReference type="EC" id="1.5.5.1"/>
    </reaction>
</comment>
<evidence type="ECO:0000313" key="14">
    <source>
        <dbReference type="EMBL" id="MDH5822974.1"/>
    </source>
</evidence>
<organism evidence="14 15">
    <name type="scientific">Luteimonas endophytica</name>
    <dbReference type="NCBI Taxonomy" id="3042023"/>
    <lineage>
        <taxon>Bacteria</taxon>
        <taxon>Pseudomonadati</taxon>
        <taxon>Pseudomonadota</taxon>
        <taxon>Gammaproteobacteria</taxon>
        <taxon>Lysobacterales</taxon>
        <taxon>Lysobacteraceae</taxon>
        <taxon>Luteimonas</taxon>
    </lineage>
</organism>
<keyword evidence="15" id="KW-1185">Reference proteome</keyword>